<evidence type="ECO:0000313" key="1">
    <source>
        <dbReference type="EMBL" id="PIZ69494.1"/>
    </source>
</evidence>
<dbReference type="AlphaFoldDB" id="A0A2M7UE23"/>
<sequence length="134" mass="15577">MFVWYNHSIKLVPFKLFIYFLSISLEKEDNMADIVDINDFLEAGLEKKKEEIKAMNIFSESFWKLDAKLDEADEVFTNEAMELLAQLEAGSPQAHSLLKMMGIFQFLLLVAREKSLQGEMNYILFDQTIKRVAD</sequence>
<reference evidence="2" key="1">
    <citation type="submission" date="2017-09" db="EMBL/GenBank/DDBJ databases">
        <title>Depth-based differentiation of microbial function through sediment-hosted aquifers and enrichment of novel symbionts in the deep terrestrial subsurface.</title>
        <authorList>
            <person name="Probst A.J."/>
            <person name="Ladd B."/>
            <person name="Jarett J.K."/>
            <person name="Geller-Mcgrath D.E."/>
            <person name="Sieber C.M.K."/>
            <person name="Emerson J.B."/>
            <person name="Anantharaman K."/>
            <person name="Thomas B.C."/>
            <person name="Malmstrom R."/>
            <person name="Stieglmeier M."/>
            <person name="Klingl A."/>
            <person name="Woyke T."/>
            <person name="Ryan C.M."/>
            <person name="Banfield J.F."/>
        </authorList>
    </citation>
    <scope>NUCLEOTIDE SEQUENCE [LARGE SCALE GENOMIC DNA]</scope>
</reference>
<dbReference type="Proteomes" id="UP000231688">
    <property type="component" value="Unassembled WGS sequence"/>
</dbReference>
<name>A0A2M7UE23_9BACT</name>
<accession>A0A2M7UE23</accession>
<evidence type="ECO:0000313" key="2">
    <source>
        <dbReference type="Proteomes" id="UP000231688"/>
    </source>
</evidence>
<protein>
    <submittedName>
        <fullName evidence="1">Uncharacterized protein</fullName>
    </submittedName>
</protein>
<proteinExistence type="predicted"/>
<organism evidence="1 2">
    <name type="scientific">Candidatus Portnoybacteria bacterium CG_4_10_14_0_2_um_filter_43_36</name>
    <dbReference type="NCBI Taxonomy" id="1974798"/>
    <lineage>
        <taxon>Bacteria</taxon>
        <taxon>Candidatus Portnoyibacteriota</taxon>
    </lineage>
</organism>
<dbReference type="EMBL" id="PFOH01000036">
    <property type="protein sequence ID" value="PIZ69494.1"/>
    <property type="molecule type" value="Genomic_DNA"/>
</dbReference>
<gene>
    <name evidence="1" type="ORF">COY10_01430</name>
</gene>
<comment type="caution">
    <text evidence="1">The sequence shown here is derived from an EMBL/GenBank/DDBJ whole genome shotgun (WGS) entry which is preliminary data.</text>
</comment>